<comment type="caution">
    <text evidence="2">The sequence shown here is derived from an EMBL/GenBank/DDBJ whole genome shotgun (WGS) entry which is preliminary data.</text>
</comment>
<dbReference type="PROSITE" id="PS51257">
    <property type="entry name" value="PROKAR_LIPOPROTEIN"/>
    <property type="match status" value="1"/>
</dbReference>
<sequence length="466" mass="50324">MRKFSFGLTLVLVMALWLAACGGGAPAAAPSEGGATDAGAAVDASAPAPEPTPVVNNFGECSDPLVLWHGLTGSDGAVFAELLQQFVDANPDLCLNSEGYPWDIFFQKYPTAVAAGTPPDMVIFHAAEVNQMASEGLMMPMDDIIFNDGTLNKADFNENLIDAITVNGQTMAVPFDNHGWLLWYNTKLMEEAGLDPNVLPKNGAEFIEVAQKLTRDVNGRHPNEEGFDKDNVDVWAIDYTWPRYTIPTTLWQFGGGVVSEDGKTAILDSPESIAAVQFWHDLMYKYYVAPPAIPGKMWAGDLYKNNKLVFMWEGTWTGGFMRDNPDIAAVTKTAYINSLAPDGKQAVKFDSHIMSIPTGVDEDGIAKAKRLMTFLVQNGAYWATSGQVPALKSVQALPEVQAIESVATAARQFNEIGRTDLAHKSFIEIQTAWETAVGNALASPTSDVAAALKAGAEQVQAILNRP</sequence>
<feature type="signal peptide" evidence="1">
    <location>
        <begin position="1"/>
        <end position="19"/>
    </location>
</feature>
<proteinExistence type="predicted"/>
<dbReference type="AlphaFoldDB" id="A0A7C1FGN1"/>
<accession>A0A7C1FGN1</accession>
<reference evidence="2" key="1">
    <citation type="journal article" date="2020" name="mSystems">
        <title>Genome- and Community-Level Interaction Insights into Carbon Utilization and Element Cycling Functions of Hydrothermarchaeota in Hydrothermal Sediment.</title>
        <authorList>
            <person name="Zhou Z."/>
            <person name="Liu Y."/>
            <person name="Xu W."/>
            <person name="Pan J."/>
            <person name="Luo Z.H."/>
            <person name="Li M."/>
        </authorList>
    </citation>
    <scope>NUCLEOTIDE SEQUENCE [LARGE SCALE GENOMIC DNA]</scope>
    <source>
        <strain evidence="2">SpSt-289</strain>
    </source>
</reference>
<evidence type="ECO:0000313" key="2">
    <source>
        <dbReference type="EMBL" id="HDX32512.1"/>
    </source>
</evidence>
<name>A0A7C1FGN1_9CHLR</name>
<gene>
    <name evidence="2" type="ORF">ENQ20_13645</name>
</gene>
<organism evidence="2">
    <name type="scientific">Caldilinea aerophila</name>
    <dbReference type="NCBI Taxonomy" id="133453"/>
    <lineage>
        <taxon>Bacteria</taxon>
        <taxon>Bacillati</taxon>
        <taxon>Chloroflexota</taxon>
        <taxon>Caldilineae</taxon>
        <taxon>Caldilineales</taxon>
        <taxon>Caldilineaceae</taxon>
        <taxon>Caldilinea</taxon>
    </lineage>
</organism>
<dbReference type="Gene3D" id="3.40.190.10">
    <property type="entry name" value="Periplasmic binding protein-like II"/>
    <property type="match status" value="1"/>
</dbReference>
<dbReference type="PANTHER" id="PTHR43649">
    <property type="entry name" value="ARABINOSE-BINDING PROTEIN-RELATED"/>
    <property type="match status" value="1"/>
</dbReference>
<protein>
    <submittedName>
        <fullName evidence="2">Extracellular solute-binding protein</fullName>
    </submittedName>
</protein>
<feature type="chain" id="PRO_5027802602" evidence="1">
    <location>
        <begin position="20"/>
        <end position="466"/>
    </location>
</feature>
<evidence type="ECO:0000256" key="1">
    <source>
        <dbReference type="SAM" id="SignalP"/>
    </source>
</evidence>
<dbReference type="SUPFAM" id="SSF53850">
    <property type="entry name" value="Periplasmic binding protein-like II"/>
    <property type="match status" value="1"/>
</dbReference>
<keyword evidence="1" id="KW-0732">Signal</keyword>
<dbReference type="InterPro" id="IPR050490">
    <property type="entry name" value="Bact_solute-bd_prot1"/>
</dbReference>
<dbReference type="InterPro" id="IPR006059">
    <property type="entry name" value="SBP"/>
</dbReference>
<dbReference type="EMBL" id="DSMG01000139">
    <property type="protein sequence ID" value="HDX32512.1"/>
    <property type="molecule type" value="Genomic_DNA"/>
</dbReference>
<dbReference type="PANTHER" id="PTHR43649:SF12">
    <property type="entry name" value="DIACETYLCHITOBIOSE BINDING PROTEIN DASA"/>
    <property type="match status" value="1"/>
</dbReference>
<dbReference type="Pfam" id="PF01547">
    <property type="entry name" value="SBP_bac_1"/>
    <property type="match status" value="1"/>
</dbReference>